<dbReference type="EMBL" id="JARKIB010000017">
    <property type="protein sequence ID" value="KAJ7770098.1"/>
    <property type="molecule type" value="Genomic_DNA"/>
</dbReference>
<gene>
    <name evidence="1" type="ORF">B0H16DRAFT_1232369</name>
</gene>
<accession>A0AAD7JTS4</accession>
<evidence type="ECO:0000313" key="2">
    <source>
        <dbReference type="Proteomes" id="UP001215598"/>
    </source>
</evidence>
<reference evidence="1" key="1">
    <citation type="submission" date="2023-03" db="EMBL/GenBank/DDBJ databases">
        <title>Massive genome expansion in bonnet fungi (Mycena s.s.) driven by repeated elements and novel gene families across ecological guilds.</title>
        <authorList>
            <consortium name="Lawrence Berkeley National Laboratory"/>
            <person name="Harder C.B."/>
            <person name="Miyauchi S."/>
            <person name="Viragh M."/>
            <person name="Kuo A."/>
            <person name="Thoen E."/>
            <person name="Andreopoulos B."/>
            <person name="Lu D."/>
            <person name="Skrede I."/>
            <person name="Drula E."/>
            <person name="Henrissat B."/>
            <person name="Morin E."/>
            <person name="Kohler A."/>
            <person name="Barry K."/>
            <person name="LaButti K."/>
            <person name="Morin E."/>
            <person name="Salamov A."/>
            <person name="Lipzen A."/>
            <person name="Mereny Z."/>
            <person name="Hegedus B."/>
            <person name="Baldrian P."/>
            <person name="Stursova M."/>
            <person name="Weitz H."/>
            <person name="Taylor A."/>
            <person name="Grigoriev I.V."/>
            <person name="Nagy L.G."/>
            <person name="Martin F."/>
            <person name="Kauserud H."/>
        </authorList>
    </citation>
    <scope>NUCLEOTIDE SEQUENCE</scope>
    <source>
        <strain evidence="1">CBHHK182m</strain>
    </source>
</reference>
<feature type="non-terminal residue" evidence="1">
    <location>
        <position position="175"/>
    </location>
</feature>
<keyword evidence="2" id="KW-1185">Reference proteome</keyword>
<proteinExistence type="predicted"/>
<organism evidence="1 2">
    <name type="scientific">Mycena metata</name>
    <dbReference type="NCBI Taxonomy" id="1033252"/>
    <lineage>
        <taxon>Eukaryota</taxon>
        <taxon>Fungi</taxon>
        <taxon>Dikarya</taxon>
        <taxon>Basidiomycota</taxon>
        <taxon>Agaricomycotina</taxon>
        <taxon>Agaricomycetes</taxon>
        <taxon>Agaricomycetidae</taxon>
        <taxon>Agaricales</taxon>
        <taxon>Marasmiineae</taxon>
        <taxon>Mycenaceae</taxon>
        <taxon>Mycena</taxon>
    </lineage>
</organism>
<dbReference type="Proteomes" id="UP001215598">
    <property type="component" value="Unassembled WGS sequence"/>
</dbReference>
<name>A0AAD7JTS4_9AGAR</name>
<evidence type="ECO:0000313" key="1">
    <source>
        <dbReference type="EMBL" id="KAJ7770098.1"/>
    </source>
</evidence>
<sequence>MALPRDIPTLRAFGTGNFTRPDNVFCSTSLLSLFVKCDTDPAVHPVETDHFPIIMELDLTIASETFQPRPDFRRTLWPEFREHLLNELQQIERPDKHATVEDVETAIHQLDKAIDNTIQAVVSMSKPFPHSKRWYTKDLRQMKLASGKLERKAYHLRFEQNHPIHVEAKSAQTEY</sequence>
<protein>
    <recommendedName>
        <fullName evidence="3">Endonuclease/exonuclease/phosphatase domain-containing protein</fullName>
    </recommendedName>
</protein>
<comment type="caution">
    <text evidence="1">The sequence shown here is derived from an EMBL/GenBank/DDBJ whole genome shotgun (WGS) entry which is preliminary data.</text>
</comment>
<dbReference type="AlphaFoldDB" id="A0AAD7JTS4"/>
<evidence type="ECO:0008006" key="3">
    <source>
        <dbReference type="Google" id="ProtNLM"/>
    </source>
</evidence>